<evidence type="ECO:0000256" key="1">
    <source>
        <dbReference type="SAM" id="Coils"/>
    </source>
</evidence>
<keyword evidence="3" id="KW-1185">Reference proteome</keyword>
<comment type="caution">
    <text evidence="2">The sequence shown here is derived from an EMBL/GenBank/DDBJ whole genome shotgun (WGS) entry which is preliminary data.</text>
</comment>
<evidence type="ECO:0000313" key="2">
    <source>
        <dbReference type="EMBL" id="CAG8545864.1"/>
    </source>
</evidence>
<protein>
    <submittedName>
        <fullName evidence="2">30979_t:CDS:1</fullName>
    </submittedName>
</protein>
<dbReference type="Proteomes" id="UP000789901">
    <property type="component" value="Unassembled WGS sequence"/>
</dbReference>
<keyword evidence="1" id="KW-0175">Coiled coil</keyword>
<feature type="coiled-coil region" evidence="1">
    <location>
        <begin position="35"/>
        <end position="166"/>
    </location>
</feature>
<gene>
    <name evidence="2" type="ORF">GMARGA_LOCUS4313</name>
</gene>
<name>A0ABN7U9Y0_GIGMA</name>
<sequence>MGVYKYKHQRRSPSRKKREKVLGEYSLVLKKSRKRVDLEAQVVDLKVSLAKAKKEKREYLLVRNRELEEKILSLKKNKELEEKSLSIEEKEKTESRFEGYKRFKKEEVEKLKKELKEVKIKEEDIGRWKADYSREQEMHQRAKEEVVRLKEENSQLERNREFWEEWNQGARKIEYSSKRLLQCPYSWEST</sequence>
<dbReference type="EMBL" id="CAJVQB010001682">
    <property type="protein sequence ID" value="CAG8545864.1"/>
    <property type="molecule type" value="Genomic_DNA"/>
</dbReference>
<accession>A0ABN7U9Y0</accession>
<reference evidence="2 3" key="1">
    <citation type="submission" date="2021-06" db="EMBL/GenBank/DDBJ databases">
        <authorList>
            <person name="Kallberg Y."/>
            <person name="Tangrot J."/>
            <person name="Rosling A."/>
        </authorList>
    </citation>
    <scope>NUCLEOTIDE SEQUENCE [LARGE SCALE GENOMIC DNA]</scope>
    <source>
        <strain evidence="2 3">120-4 pot B 10/14</strain>
    </source>
</reference>
<proteinExistence type="predicted"/>
<organism evidence="2 3">
    <name type="scientific">Gigaspora margarita</name>
    <dbReference type="NCBI Taxonomy" id="4874"/>
    <lineage>
        <taxon>Eukaryota</taxon>
        <taxon>Fungi</taxon>
        <taxon>Fungi incertae sedis</taxon>
        <taxon>Mucoromycota</taxon>
        <taxon>Glomeromycotina</taxon>
        <taxon>Glomeromycetes</taxon>
        <taxon>Diversisporales</taxon>
        <taxon>Gigasporaceae</taxon>
        <taxon>Gigaspora</taxon>
    </lineage>
</organism>
<evidence type="ECO:0000313" key="3">
    <source>
        <dbReference type="Proteomes" id="UP000789901"/>
    </source>
</evidence>